<reference evidence="2 3" key="1">
    <citation type="submission" date="2020-08" db="EMBL/GenBank/DDBJ databases">
        <title>A Genomic Blueprint of the Chicken Gut Microbiome.</title>
        <authorList>
            <person name="Gilroy R."/>
            <person name="Ravi A."/>
            <person name="Getino M."/>
            <person name="Pursley I."/>
            <person name="Horton D.L."/>
            <person name="Alikhan N.-F."/>
            <person name="Baker D."/>
            <person name="Gharbi K."/>
            <person name="Hall N."/>
            <person name="Watson M."/>
            <person name="Adriaenssens E.M."/>
            <person name="Foster-Nyarko E."/>
            <person name="Jarju S."/>
            <person name="Secka A."/>
            <person name="Antonio M."/>
            <person name="Oren A."/>
            <person name="Chaudhuri R."/>
            <person name="La Ragione R.M."/>
            <person name="Hildebrand F."/>
            <person name="Pallen M.J."/>
        </authorList>
    </citation>
    <scope>NUCLEOTIDE SEQUENCE [LARGE SCALE GENOMIC DNA]</scope>
    <source>
        <strain evidence="2 3">N37</strain>
    </source>
</reference>
<sequence>MAKKTLTKTDFVEVVAAQEGIKTKKAAKEAIDAVINGIKTVLGNKDDLVLSGFAKFTVEHKEAEKRFFGITQDVIEVPAHDLYKAKMSKSLLK</sequence>
<comment type="similarity">
    <text evidence="1">Belongs to the bacterial histone-like protein family.</text>
</comment>
<dbReference type="Gene3D" id="4.10.520.10">
    <property type="entry name" value="IHF-like DNA-binding proteins"/>
    <property type="match status" value="1"/>
</dbReference>
<accession>A0ABR8YVL6</accession>
<evidence type="ECO:0000313" key="2">
    <source>
        <dbReference type="EMBL" id="MBD8048317.1"/>
    </source>
</evidence>
<name>A0ABR8YVL6_9CLOT</name>
<dbReference type="InterPro" id="IPR000119">
    <property type="entry name" value="Hist_DNA-bd"/>
</dbReference>
<keyword evidence="2" id="KW-0238">DNA-binding</keyword>
<dbReference type="Pfam" id="PF00216">
    <property type="entry name" value="Bac_DNA_binding"/>
    <property type="match status" value="1"/>
</dbReference>
<evidence type="ECO:0000313" key="3">
    <source>
        <dbReference type="Proteomes" id="UP000627166"/>
    </source>
</evidence>
<gene>
    <name evidence="2" type="ORF">H9637_14940</name>
</gene>
<dbReference type="EMBL" id="JACSQB010000128">
    <property type="protein sequence ID" value="MBD8048317.1"/>
    <property type="molecule type" value="Genomic_DNA"/>
</dbReference>
<evidence type="ECO:0000256" key="1">
    <source>
        <dbReference type="RuleBase" id="RU003939"/>
    </source>
</evidence>
<protein>
    <submittedName>
        <fullName evidence="2">HU family DNA-binding protein</fullName>
    </submittedName>
</protein>
<dbReference type="SUPFAM" id="SSF47729">
    <property type="entry name" value="IHF-like DNA-binding proteins"/>
    <property type="match status" value="1"/>
</dbReference>
<dbReference type="GO" id="GO:0003677">
    <property type="term" value="F:DNA binding"/>
    <property type="evidence" value="ECO:0007669"/>
    <property type="project" value="UniProtKB-KW"/>
</dbReference>
<dbReference type="Proteomes" id="UP000627166">
    <property type="component" value="Unassembled WGS sequence"/>
</dbReference>
<proteinExistence type="inferred from homology"/>
<keyword evidence="3" id="KW-1185">Reference proteome</keyword>
<comment type="caution">
    <text evidence="2">The sequence shown here is derived from an EMBL/GenBank/DDBJ whole genome shotgun (WGS) entry which is preliminary data.</text>
</comment>
<organism evidence="2 3">
    <name type="scientific">Clostridium faecium</name>
    <dbReference type="NCBI Taxonomy" id="2762223"/>
    <lineage>
        <taxon>Bacteria</taxon>
        <taxon>Bacillati</taxon>
        <taxon>Bacillota</taxon>
        <taxon>Clostridia</taxon>
        <taxon>Eubacteriales</taxon>
        <taxon>Clostridiaceae</taxon>
        <taxon>Clostridium</taxon>
    </lineage>
</organism>
<dbReference type="InterPro" id="IPR010992">
    <property type="entry name" value="IHF-like_DNA-bd_dom_sf"/>
</dbReference>
<dbReference type="SMART" id="SM00411">
    <property type="entry name" value="BHL"/>
    <property type="match status" value="1"/>
</dbReference>
<dbReference type="RefSeq" id="WP_191741269.1">
    <property type="nucleotide sequence ID" value="NZ_JACSQB010000128.1"/>
</dbReference>